<dbReference type="PANTHER" id="PTHR30376">
    <property type="entry name" value="SIGMA FACTOR RPOH HEAT SHOCK RELATED"/>
    <property type="match status" value="1"/>
</dbReference>
<evidence type="ECO:0000256" key="1">
    <source>
        <dbReference type="ARBA" id="ARBA00007788"/>
    </source>
</evidence>
<dbReference type="EMBL" id="RRAZ01000009">
    <property type="protein sequence ID" value="RRH75790.1"/>
    <property type="molecule type" value="Genomic_DNA"/>
</dbReference>
<dbReference type="SUPFAM" id="SSF88659">
    <property type="entry name" value="Sigma3 and sigma4 domains of RNA polymerase sigma factors"/>
    <property type="match status" value="1"/>
</dbReference>
<dbReference type="InterPro" id="IPR013324">
    <property type="entry name" value="RNA_pol_sigma_r3/r4-like"/>
</dbReference>
<sequence length="230" mass="25296">MPCTFRKILPDLDQERALLQAWQGRGDSTALTALMASCQPQMRAMARRVSRSHTEDLLAEGQIALIEAAGRWQAQGSVRFFSYAAIAVRAAMLQARCRLQNPVSQPERALRDALSGRRGDALARQAEAALQVAVIDDTLPDLSTPAAEDIALGRERRRNLRQALAGALRPLGRAERHLVMRHLLRGEDDFERLADGLGMAPARARQIEGRALHKMRNALLHAGFGPGDLN</sequence>
<dbReference type="Proteomes" id="UP000282125">
    <property type="component" value="Unassembled WGS sequence"/>
</dbReference>
<reference evidence="2 3" key="1">
    <citation type="submission" date="2018-11" db="EMBL/GenBank/DDBJ databases">
        <title>Gemmobacter sp. nov., YIM 102744-1 draft genome.</title>
        <authorList>
            <person name="Li G."/>
            <person name="Jiang Y."/>
        </authorList>
    </citation>
    <scope>NUCLEOTIDE SEQUENCE [LARGE SCALE GENOMIC DNA]</scope>
    <source>
        <strain evidence="2 3">YIM 102744-1</strain>
    </source>
</reference>
<organism evidence="2 3">
    <name type="scientific">Falsigemmobacter faecalis</name>
    <dbReference type="NCBI Taxonomy" id="2488730"/>
    <lineage>
        <taxon>Bacteria</taxon>
        <taxon>Pseudomonadati</taxon>
        <taxon>Pseudomonadota</taxon>
        <taxon>Alphaproteobacteria</taxon>
        <taxon>Rhodobacterales</taxon>
        <taxon>Paracoccaceae</taxon>
        <taxon>Falsigemmobacter</taxon>
    </lineage>
</organism>
<dbReference type="InterPro" id="IPR014284">
    <property type="entry name" value="RNA_pol_sigma-70_dom"/>
</dbReference>
<dbReference type="AlphaFoldDB" id="A0A3P3DNH5"/>
<dbReference type="InterPro" id="IPR013325">
    <property type="entry name" value="RNA_pol_sigma_r2"/>
</dbReference>
<evidence type="ECO:0000313" key="2">
    <source>
        <dbReference type="EMBL" id="RRH75790.1"/>
    </source>
</evidence>
<gene>
    <name evidence="2" type="ORF">EG244_07635</name>
</gene>
<evidence type="ECO:0000313" key="3">
    <source>
        <dbReference type="Proteomes" id="UP000282125"/>
    </source>
</evidence>
<keyword evidence="3" id="KW-1185">Reference proteome</keyword>
<accession>A0A3P3DNH5</accession>
<dbReference type="InterPro" id="IPR050813">
    <property type="entry name" value="Sigma-70_Factor"/>
</dbReference>
<comment type="similarity">
    <text evidence="1">Belongs to the sigma-70 factor family.</text>
</comment>
<dbReference type="OrthoDB" id="7830913at2"/>
<dbReference type="RefSeq" id="WP_124964415.1">
    <property type="nucleotide sequence ID" value="NZ_RRAZ01000009.1"/>
</dbReference>
<comment type="caution">
    <text evidence="2">The sequence shown here is derived from an EMBL/GenBank/DDBJ whole genome shotgun (WGS) entry which is preliminary data.</text>
</comment>
<dbReference type="Gene3D" id="1.10.1740.10">
    <property type="match status" value="1"/>
</dbReference>
<proteinExistence type="inferred from homology"/>
<dbReference type="GO" id="GO:0006352">
    <property type="term" value="P:DNA-templated transcription initiation"/>
    <property type="evidence" value="ECO:0007669"/>
    <property type="project" value="InterPro"/>
</dbReference>
<dbReference type="SUPFAM" id="SSF88946">
    <property type="entry name" value="Sigma2 domain of RNA polymerase sigma factors"/>
    <property type="match status" value="1"/>
</dbReference>
<dbReference type="NCBIfam" id="TIGR02937">
    <property type="entry name" value="sigma70-ECF"/>
    <property type="match status" value="1"/>
</dbReference>
<protein>
    <submittedName>
        <fullName evidence="2">Sigma-70 family RNA polymerase sigma factor</fullName>
    </submittedName>
</protein>
<dbReference type="PANTHER" id="PTHR30376:SF3">
    <property type="entry name" value="RNA POLYMERASE SIGMA FACTOR RPOH"/>
    <property type="match status" value="1"/>
</dbReference>
<dbReference type="GO" id="GO:0003700">
    <property type="term" value="F:DNA-binding transcription factor activity"/>
    <property type="evidence" value="ECO:0007669"/>
    <property type="project" value="InterPro"/>
</dbReference>
<name>A0A3P3DNH5_9RHOB</name>